<dbReference type="PANTHER" id="PTHR43794">
    <property type="entry name" value="AMINOHYDROLASE SSNA-RELATED"/>
    <property type="match status" value="1"/>
</dbReference>
<gene>
    <name evidence="5" type="ORF">CH333_06315</name>
</gene>
<evidence type="ECO:0000313" key="6">
    <source>
        <dbReference type="Proteomes" id="UP000215215"/>
    </source>
</evidence>
<dbReference type="NCBIfam" id="NF006055">
    <property type="entry name" value="PRK08203.1"/>
    <property type="match status" value="1"/>
</dbReference>
<evidence type="ECO:0000256" key="2">
    <source>
        <dbReference type="ARBA" id="ARBA00022801"/>
    </source>
</evidence>
<dbReference type="FunFam" id="3.20.20.140:FF:000014">
    <property type="entry name" value="5-methylthioadenosine/S-adenosylhomocysteine deaminase"/>
    <property type="match status" value="1"/>
</dbReference>
<dbReference type="CDD" id="cd01298">
    <property type="entry name" value="ATZ_TRZ_like"/>
    <property type="match status" value="1"/>
</dbReference>
<dbReference type="GO" id="GO:0019239">
    <property type="term" value="F:deaminase activity"/>
    <property type="evidence" value="ECO:0007669"/>
    <property type="project" value="UniProtKB-ARBA"/>
</dbReference>
<dbReference type="InterPro" id="IPR050287">
    <property type="entry name" value="MTA/SAH_deaminase"/>
</dbReference>
<dbReference type="GO" id="GO:0046872">
    <property type="term" value="F:metal ion binding"/>
    <property type="evidence" value="ECO:0007669"/>
    <property type="project" value="UniProtKB-KW"/>
</dbReference>
<keyword evidence="1" id="KW-0479">Metal-binding</keyword>
<evidence type="ECO:0000256" key="1">
    <source>
        <dbReference type="ARBA" id="ARBA00022723"/>
    </source>
</evidence>
<dbReference type="InterPro" id="IPR032466">
    <property type="entry name" value="Metal_Hydrolase"/>
</dbReference>
<dbReference type="SUPFAM" id="SSF51338">
    <property type="entry name" value="Composite domain of metallo-dependent hydrolases"/>
    <property type="match status" value="1"/>
</dbReference>
<accession>A0A235BT26</accession>
<dbReference type="InterPro" id="IPR011059">
    <property type="entry name" value="Metal-dep_hydrolase_composite"/>
</dbReference>
<proteinExistence type="predicted"/>
<dbReference type="AlphaFoldDB" id="A0A235BT26"/>
<evidence type="ECO:0000313" key="5">
    <source>
        <dbReference type="EMBL" id="OYD15179.1"/>
    </source>
</evidence>
<comment type="caution">
    <text evidence="5">The sequence shown here is derived from an EMBL/GenBank/DDBJ whole genome shotgun (WGS) entry which is preliminary data.</text>
</comment>
<dbReference type="EMBL" id="NOZQ01000138">
    <property type="protein sequence ID" value="OYD15179.1"/>
    <property type="molecule type" value="Genomic_DNA"/>
</dbReference>
<feature type="domain" description="Amidohydrolase-related" evidence="4">
    <location>
        <begin position="61"/>
        <end position="424"/>
    </location>
</feature>
<dbReference type="Gene3D" id="3.20.20.140">
    <property type="entry name" value="Metal-dependent hydrolases"/>
    <property type="match status" value="1"/>
</dbReference>
<dbReference type="InterPro" id="IPR006680">
    <property type="entry name" value="Amidohydro-rel"/>
</dbReference>
<sequence length="460" mass="50710">MENRLSKSDVPILIKNVSFIVTPKAMIEDCDIYIEGVEIKSISHNIEPSLPSRVIDGRGKIVIPGLVNTHHHLYQTLTRNIPLIQNKGLFEWLNVLYNIWQGLNPEAIYTSALVGFAELLLTGCTTTSDHLYVFPPGISDDFIDEEVRAAAKMGIRFHPLRGSMSRGRSEGGLPPDNLVESEDSIIKESERIISKFHNPNRLSMCRVGLAPCSPFSVTERLLKDTLLLARDKGVRCHTHLAETIDEENYCKKIYGMRPVEYMEKLGWLGEDISFAHCVWLNDEEIKLLSETETGVVHCPTSNLRLGSGIASIDEMLKAEVRIGLGVDGSASNDSSDMLGELRQASLLHNNIPTKKIFEMATSAGAAILGRDDIGTIEPGKAADLVLIDLRKIGYAGAMRDPLSAIVLCGDSHIVDTTIVNGVVVVEDGKLVNIDEEKLFEEANRISRELLKKAKIGCLSD</sequence>
<keyword evidence="2" id="KW-0378">Hydrolase</keyword>
<organism evidence="5 6">
    <name type="scientific">candidate division WOR-3 bacterium JGI_Cruoil_03_44_89</name>
    <dbReference type="NCBI Taxonomy" id="1973748"/>
    <lineage>
        <taxon>Bacteria</taxon>
        <taxon>Bacteria division WOR-3</taxon>
    </lineage>
</organism>
<reference evidence="5 6" key="1">
    <citation type="submission" date="2017-07" db="EMBL/GenBank/DDBJ databases">
        <title>Recovery of genomes from metagenomes via a dereplication, aggregation, and scoring strategy.</title>
        <authorList>
            <person name="Sieber C.M."/>
            <person name="Probst A.J."/>
            <person name="Sharrar A."/>
            <person name="Thomas B.C."/>
            <person name="Hess M."/>
            <person name="Tringe S.G."/>
            <person name="Banfield J.F."/>
        </authorList>
    </citation>
    <scope>NUCLEOTIDE SEQUENCE [LARGE SCALE GENOMIC DNA]</scope>
    <source>
        <strain evidence="5">JGI_Cruoil_03_44_89</strain>
    </source>
</reference>
<dbReference type="PANTHER" id="PTHR43794:SF11">
    <property type="entry name" value="AMIDOHYDROLASE-RELATED DOMAIN-CONTAINING PROTEIN"/>
    <property type="match status" value="1"/>
</dbReference>
<dbReference type="Pfam" id="PF01979">
    <property type="entry name" value="Amidohydro_1"/>
    <property type="match status" value="1"/>
</dbReference>
<name>A0A235BT26_UNCW3</name>
<dbReference type="Gene3D" id="2.30.40.10">
    <property type="entry name" value="Urease, subunit C, domain 1"/>
    <property type="match status" value="1"/>
</dbReference>
<dbReference type="SUPFAM" id="SSF51556">
    <property type="entry name" value="Metallo-dependent hydrolases"/>
    <property type="match status" value="1"/>
</dbReference>
<protein>
    <submittedName>
        <fullName evidence="5">8-oxoguanine deaminase</fullName>
    </submittedName>
</protein>
<dbReference type="Proteomes" id="UP000215215">
    <property type="component" value="Unassembled WGS sequence"/>
</dbReference>
<keyword evidence="3" id="KW-0862">Zinc</keyword>
<evidence type="ECO:0000259" key="4">
    <source>
        <dbReference type="Pfam" id="PF01979"/>
    </source>
</evidence>
<dbReference type="GO" id="GO:0016814">
    <property type="term" value="F:hydrolase activity, acting on carbon-nitrogen (but not peptide) bonds, in cyclic amidines"/>
    <property type="evidence" value="ECO:0007669"/>
    <property type="project" value="UniProtKB-ARBA"/>
</dbReference>
<evidence type="ECO:0000256" key="3">
    <source>
        <dbReference type="ARBA" id="ARBA00022833"/>
    </source>
</evidence>